<evidence type="ECO:0000256" key="10">
    <source>
        <dbReference type="PIRSR" id="PIRSR005096-2"/>
    </source>
</evidence>
<name>A0AAV5NTS7_9VIBR</name>
<reference evidence="13" key="1">
    <citation type="journal article" date="2019" name="Int. J. Syst. Evol. Microbiol.">
        <title>The Global Catalogue of Microorganisms (GCM) 10K type strain sequencing project: providing services to taxonomists for standard genome sequencing and annotation.</title>
        <authorList>
            <consortium name="The Broad Institute Genomics Platform"/>
            <consortium name="The Broad Institute Genome Sequencing Center for Infectious Disease"/>
            <person name="Wu L."/>
            <person name="Ma J."/>
        </authorList>
    </citation>
    <scope>NUCLEOTIDE SEQUENCE [LARGE SCALE GENOMIC DNA]</scope>
    <source>
        <strain evidence="13">NBRC 15640</strain>
    </source>
</reference>
<dbReference type="NCBIfam" id="NF008277">
    <property type="entry name" value="PRK11055.1"/>
    <property type="match status" value="1"/>
</dbReference>
<dbReference type="AlphaFoldDB" id="A0AAV5NTS7"/>
<evidence type="ECO:0000256" key="2">
    <source>
        <dbReference type="ARBA" id="ARBA00005028"/>
    </source>
</evidence>
<dbReference type="EMBL" id="BSNX01000041">
    <property type="protein sequence ID" value="GLQ74002.1"/>
    <property type="molecule type" value="Genomic_DNA"/>
</dbReference>
<dbReference type="InterPro" id="IPR008183">
    <property type="entry name" value="Aldose_1/G6P_1-epimerase"/>
</dbReference>
<dbReference type="SUPFAM" id="SSF74650">
    <property type="entry name" value="Galactose mutarotase-like"/>
    <property type="match status" value="1"/>
</dbReference>
<dbReference type="EC" id="5.1.3.3" evidence="4 8"/>
<gene>
    <name evidence="12" type="primary">galM</name>
    <name evidence="12" type="ORF">GCM10007932_33620</name>
</gene>
<evidence type="ECO:0000256" key="6">
    <source>
        <dbReference type="ARBA" id="ARBA00023235"/>
    </source>
</evidence>
<dbReference type="GO" id="GO:0006006">
    <property type="term" value="P:glucose metabolic process"/>
    <property type="evidence" value="ECO:0007669"/>
    <property type="project" value="TreeGrafter"/>
</dbReference>
<dbReference type="InterPro" id="IPR047215">
    <property type="entry name" value="Galactose_mutarotase-like"/>
</dbReference>
<dbReference type="InterPro" id="IPR013458">
    <property type="entry name" value="Ald_epimerase_bac"/>
</dbReference>
<dbReference type="PANTHER" id="PTHR10091:SF0">
    <property type="entry name" value="GALACTOSE MUTAROTASE"/>
    <property type="match status" value="1"/>
</dbReference>
<evidence type="ECO:0000256" key="5">
    <source>
        <dbReference type="ARBA" id="ARBA00014165"/>
    </source>
</evidence>
<protein>
    <recommendedName>
        <fullName evidence="5 8">Aldose 1-epimerase</fullName>
        <ecNumber evidence="4 8">5.1.3.3</ecNumber>
    </recommendedName>
</protein>
<proteinExistence type="inferred from homology"/>
<dbReference type="GO" id="GO:0033499">
    <property type="term" value="P:galactose catabolic process via UDP-galactose, Leloir pathway"/>
    <property type="evidence" value="ECO:0007669"/>
    <property type="project" value="TreeGrafter"/>
</dbReference>
<feature type="binding site" evidence="11">
    <location>
        <begin position="170"/>
        <end position="172"/>
    </location>
    <ligand>
        <name>beta-D-galactose</name>
        <dbReference type="ChEBI" id="CHEBI:27667"/>
    </ligand>
</feature>
<comment type="catalytic activity">
    <reaction evidence="1 8">
        <text>alpha-D-glucose = beta-D-glucose</text>
        <dbReference type="Rhea" id="RHEA:10264"/>
        <dbReference type="ChEBI" id="CHEBI:15903"/>
        <dbReference type="ChEBI" id="CHEBI:17925"/>
        <dbReference type="EC" id="5.1.3.3"/>
    </reaction>
</comment>
<comment type="caution">
    <text evidence="12">The sequence shown here is derived from an EMBL/GenBank/DDBJ whole genome shotgun (WGS) entry which is preliminary data.</text>
</comment>
<dbReference type="PIRSF" id="PIRSF005096">
    <property type="entry name" value="GALM"/>
    <property type="match status" value="1"/>
</dbReference>
<dbReference type="GO" id="GO:0030246">
    <property type="term" value="F:carbohydrate binding"/>
    <property type="evidence" value="ECO:0007669"/>
    <property type="project" value="InterPro"/>
</dbReference>
<sequence length="342" mass="37700">MKGIARDGKPPKVVTLTNSQGMSVSVMDIGATWLTCILPLESGPRDVVLGVNDMDDFYHQTAYFGASVGRYANRIENGRFTLNDKKYQVSQNQAPHSLHGGTEGFDKRRWLIEQYNNQCVVLTMVSSDGDQGFPGQIQVKVKYELSEDNRLLIEYSAYSNGDTVVNLTNHAYFNLDGQGDVLNHKLNVHADEYLPVNAEGIPESEPMSVIGTGFDFHTTKSIKQDLLLDEHQQKVGGYDHSFILNGSIESANQEQPTQTKACSLISSDSAVVLNISTNQEAIQIYSGNYLAGTIGKEEAYNIHSGIALETQCLPNSPNRNLSACLLKAGESYLHTTSFQFVY</sequence>
<comment type="similarity">
    <text evidence="3 8">Belongs to the aldose epimerase family.</text>
</comment>
<dbReference type="CDD" id="cd09019">
    <property type="entry name" value="galactose_mutarotase_like"/>
    <property type="match status" value="1"/>
</dbReference>
<dbReference type="GO" id="GO:0005737">
    <property type="term" value="C:cytoplasm"/>
    <property type="evidence" value="ECO:0007669"/>
    <property type="project" value="TreeGrafter"/>
</dbReference>
<feature type="binding site" evidence="11">
    <location>
        <begin position="73"/>
        <end position="74"/>
    </location>
    <ligand>
        <name>beta-D-galactose</name>
        <dbReference type="ChEBI" id="CHEBI:27667"/>
    </ligand>
</feature>
<feature type="active site" description="Proton donor" evidence="9">
    <location>
        <position position="170"/>
    </location>
</feature>
<comment type="pathway">
    <text evidence="2 8">Carbohydrate metabolism; hexose metabolism.</text>
</comment>
<dbReference type="InterPro" id="IPR015443">
    <property type="entry name" value="Aldose_1-epimerase"/>
</dbReference>
<dbReference type="Pfam" id="PF01263">
    <property type="entry name" value="Aldose_epim"/>
    <property type="match status" value="1"/>
</dbReference>
<dbReference type="InterPro" id="IPR014718">
    <property type="entry name" value="GH-type_carb-bd"/>
</dbReference>
<evidence type="ECO:0000313" key="13">
    <source>
        <dbReference type="Proteomes" id="UP001156690"/>
    </source>
</evidence>
<evidence type="ECO:0000256" key="4">
    <source>
        <dbReference type="ARBA" id="ARBA00013185"/>
    </source>
</evidence>
<feature type="active site" description="Proton acceptor" evidence="9">
    <location>
        <position position="309"/>
    </location>
</feature>
<dbReference type="NCBIfam" id="TIGR02636">
    <property type="entry name" value="galM_Leloir"/>
    <property type="match status" value="1"/>
</dbReference>
<dbReference type="PANTHER" id="PTHR10091">
    <property type="entry name" value="ALDOSE-1-EPIMERASE"/>
    <property type="match status" value="1"/>
</dbReference>
<dbReference type="Gene3D" id="2.70.98.10">
    <property type="match status" value="1"/>
</dbReference>
<evidence type="ECO:0000256" key="1">
    <source>
        <dbReference type="ARBA" id="ARBA00001614"/>
    </source>
</evidence>
<evidence type="ECO:0000256" key="3">
    <source>
        <dbReference type="ARBA" id="ARBA00006206"/>
    </source>
</evidence>
<keyword evidence="7 8" id="KW-0119">Carbohydrate metabolism</keyword>
<dbReference type="InterPro" id="IPR011013">
    <property type="entry name" value="Gal_mutarotase_sf_dom"/>
</dbReference>
<dbReference type="GO" id="GO:0004034">
    <property type="term" value="F:aldose 1-epimerase activity"/>
    <property type="evidence" value="ECO:0007669"/>
    <property type="project" value="UniProtKB-EC"/>
</dbReference>
<evidence type="ECO:0000256" key="8">
    <source>
        <dbReference type="PIRNR" id="PIRNR005096"/>
    </source>
</evidence>
<keyword evidence="13" id="KW-1185">Reference proteome</keyword>
<evidence type="ECO:0000313" key="12">
    <source>
        <dbReference type="EMBL" id="GLQ74002.1"/>
    </source>
</evidence>
<keyword evidence="6 8" id="KW-0413">Isomerase</keyword>
<feature type="binding site" evidence="10">
    <location>
        <position position="239"/>
    </location>
    <ligand>
        <name>beta-D-galactose</name>
        <dbReference type="ChEBI" id="CHEBI:27667"/>
    </ligand>
</feature>
<evidence type="ECO:0000256" key="7">
    <source>
        <dbReference type="ARBA" id="ARBA00023277"/>
    </source>
</evidence>
<dbReference type="InterPro" id="IPR018052">
    <property type="entry name" value="Ald1_epimerase_CS"/>
</dbReference>
<evidence type="ECO:0000256" key="11">
    <source>
        <dbReference type="PIRSR" id="PIRSR005096-3"/>
    </source>
</evidence>
<organism evidence="12 13">
    <name type="scientific">Vibrio penaeicida</name>
    <dbReference type="NCBI Taxonomy" id="104609"/>
    <lineage>
        <taxon>Bacteria</taxon>
        <taxon>Pseudomonadati</taxon>
        <taxon>Pseudomonadota</taxon>
        <taxon>Gammaproteobacteria</taxon>
        <taxon>Vibrionales</taxon>
        <taxon>Vibrionaceae</taxon>
        <taxon>Vibrio</taxon>
    </lineage>
</organism>
<dbReference type="Proteomes" id="UP001156690">
    <property type="component" value="Unassembled WGS sequence"/>
</dbReference>
<dbReference type="PROSITE" id="PS00545">
    <property type="entry name" value="ALDOSE_1_EPIMERASE"/>
    <property type="match status" value="1"/>
</dbReference>
<evidence type="ECO:0000256" key="9">
    <source>
        <dbReference type="PIRSR" id="PIRSR005096-1"/>
    </source>
</evidence>
<accession>A0AAV5NTS7</accession>